<dbReference type="EMBL" id="KN832874">
    <property type="protein sequence ID" value="KIN02813.1"/>
    <property type="molecule type" value="Genomic_DNA"/>
</dbReference>
<dbReference type="Gene3D" id="3.40.50.300">
    <property type="entry name" value="P-loop containing nucleotide triphosphate hydrolases"/>
    <property type="match status" value="1"/>
</dbReference>
<dbReference type="HOGENOM" id="CLU_021439_0_0_1"/>
<evidence type="ECO:0000313" key="4">
    <source>
        <dbReference type="EMBL" id="KIN02813.1"/>
    </source>
</evidence>
<proteinExistence type="predicted"/>
<keyword evidence="1" id="KW-0677">Repeat</keyword>
<dbReference type="PANTHER" id="PTHR10039">
    <property type="entry name" value="AMELOGENIN"/>
    <property type="match status" value="1"/>
</dbReference>
<dbReference type="InterPro" id="IPR056884">
    <property type="entry name" value="NPHP3-like_N"/>
</dbReference>
<evidence type="ECO:0000259" key="2">
    <source>
        <dbReference type="Pfam" id="PF22939"/>
    </source>
</evidence>
<evidence type="ECO:0000259" key="3">
    <source>
        <dbReference type="Pfam" id="PF24883"/>
    </source>
</evidence>
<protein>
    <submittedName>
        <fullName evidence="4">Uncharacterized protein</fullName>
    </submittedName>
</protein>
<sequence>MVSYTNTIKICHQFNESIPAAQEEQDCLTALFLTNPCDDRQGLTNEKGSRVDGTCEWIKTNRLYESWLRSRSQLLWIFGGPGKGKTMLSIFLAEELERSTRKSQDTLFVQYFCDNNDEKRNTAVAIVRGLISQLLSQRPTLFRHILPSFRTQKESLFANSSFESLWRIFETMVHDPILGTTNCVLDGLDECDKVSLEALVRKLEALFSTKFEKTSTCYLNLIIVSRKLPDLALGTLLSAPCIQLDADAADEVNHDICRFIQVKVNELSLHRHYPEQLRRHVENVLLSRAAGTFLWVGIVANELRKYTSSEVEKALELFPPGLERLYDRMLLQINDQRREIAAKILRWVVMAVRPLTLTELITAIETPVRHSLGLGYVETIRDRVSYCGYFLTIKNNKVGLIHQSAKEYLLRES</sequence>
<dbReference type="Pfam" id="PF24883">
    <property type="entry name" value="NPHP3_N"/>
    <property type="match status" value="1"/>
</dbReference>
<dbReference type="AlphaFoldDB" id="A0A0C3DLB2"/>
<dbReference type="SUPFAM" id="SSF52540">
    <property type="entry name" value="P-loop containing nucleoside triphosphate hydrolases"/>
    <property type="match status" value="1"/>
</dbReference>
<name>A0A0C3DLB2_OIDMZ</name>
<organism evidence="4 5">
    <name type="scientific">Oidiodendron maius (strain Zn)</name>
    <dbReference type="NCBI Taxonomy" id="913774"/>
    <lineage>
        <taxon>Eukaryota</taxon>
        <taxon>Fungi</taxon>
        <taxon>Dikarya</taxon>
        <taxon>Ascomycota</taxon>
        <taxon>Pezizomycotina</taxon>
        <taxon>Leotiomycetes</taxon>
        <taxon>Leotiomycetes incertae sedis</taxon>
        <taxon>Myxotrichaceae</taxon>
        <taxon>Oidiodendron</taxon>
    </lineage>
</organism>
<gene>
    <name evidence="4" type="ORF">OIDMADRAFT_119726</name>
</gene>
<reference evidence="5" key="2">
    <citation type="submission" date="2015-01" db="EMBL/GenBank/DDBJ databases">
        <title>Evolutionary Origins and Diversification of the Mycorrhizal Mutualists.</title>
        <authorList>
            <consortium name="DOE Joint Genome Institute"/>
            <consortium name="Mycorrhizal Genomics Consortium"/>
            <person name="Kohler A."/>
            <person name="Kuo A."/>
            <person name="Nagy L.G."/>
            <person name="Floudas D."/>
            <person name="Copeland A."/>
            <person name="Barry K.W."/>
            <person name="Cichocki N."/>
            <person name="Veneault-Fourrey C."/>
            <person name="LaButti K."/>
            <person name="Lindquist E.A."/>
            <person name="Lipzen A."/>
            <person name="Lundell T."/>
            <person name="Morin E."/>
            <person name="Murat C."/>
            <person name="Riley R."/>
            <person name="Ohm R."/>
            <person name="Sun H."/>
            <person name="Tunlid A."/>
            <person name="Henrissat B."/>
            <person name="Grigoriev I.V."/>
            <person name="Hibbett D.S."/>
            <person name="Martin F."/>
        </authorList>
    </citation>
    <scope>NUCLEOTIDE SEQUENCE [LARGE SCALE GENOMIC DNA]</scope>
    <source>
        <strain evidence="5">Zn</strain>
    </source>
</reference>
<accession>A0A0C3DLB2</accession>
<dbReference type="InParanoid" id="A0A0C3DLB2"/>
<dbReference type="OrthoDB" id="674604at2759"/>
<dbReference type="InterPro" id="IPR054471">
    <property type="entry name" value="GPIID_WHD"/>
</dbReference>
<reference evidence="4 5" key="1">
    <citation type="submission" date="2014-04" db="EMBL/GenBank/DDBJ databases">
        <authorList>
            <consortium name="DOE Joint Genome Institute"/>
            <person name="Kuo A."/>
            <person name="Martino E."/>
            <person name="Perotto S."/>
            <person name="Kohler A."/>
            <person name="Nagy L.G."/>
            <person name="Floudas D."/>
            <person name="Copeland A."/>
            <person name="Barry K.W."/>
            <person name="Cichocki N."/>
            <person name="Veneault-Fourrey C."/>
            <person name="LaButti K."/>
            <person name="Lindquist E.A."/>
            <person name="Lipzen A."/>
            <person name="Lundell T."/>
            <person name="Morin E."/>
            <person name="Murat C."/>
            <person name="Sun H."/>
            <person name="Tunlid A."/>
            <person name="Henrissat B."/>
            <person name="Grigoriev I.V."/>
            <person name="Hibbett D.S."/>
            <person name="Martin F."/>
            <person name="Nordberg H.P."/>
            <person name="Cantor M.N."/>
            <person name="Hua S.X."/>
        </authorList>
    </citation>
    <scope>NUCLEOTIDE SEQUENCE [LARGE SCALE GENOMIC DNA]</scope>
    <source>
        <strain evidence="4 5">Zn</strain>
    </source>
</reference>
<dbReference type="PANTHER" id="PTHR10039:SF14">
    <property type="entry name" value="NACHT DOMAIN-CONTAINING PROTEIN"/>
    <property type="match status" value="1"/>
</dbReference>
<dbReference type="InterPro" id="IPR027417">
    <property type="entry name" value="P-loop_NTPase"/>
</dbReference>
<dbReference type="STRING" id="913774.A0A0C3DLB2"/>
<feature type="non-terminal residue" evidence="4">
    <location>
        <position position="413"/>
    </location>
</feature>
<feature type="domain" description="Nephrocystin 3-like N-terminal" evidence="3">
    <location>
        <begin position="53"/>
        <end position="226"/>
    </location>
</feature>
<dbReference type="Proteomes" id="UP000054321">
    <property type="component" value="Unassembled WGS sequence"/>
</dbReference>
<dbReference type="Pfam" id="PF22939">
    <property type="entry name" value="WHD_GPIID"/>
    <property type="match status" value="1"/>
</dbReference>
<keyword evidence="5" id="KW-1185">Reference proteome</keyword>
<evidence type="ECO:0000256" key="1">
    <source>
        <dbReference type="ARBA" id="ARBA00022737"/>
    </source>
</evidence>
<feature type="domain" description="GPI inositol-deacylase winged helix" evidence="2">
    <location>
        <begin position="335"/>
        <end position="412"/>
    </location>
</feature>
<evidence type="ECO:0000313" key="5">
    <source>
        <dbReference type="Proteomes" id="UP000054321"/>
    </source>
</evidence>